<accession>A0A6L2N0R6</accession>
<reference evidence="2" key="1">
    <citation type="journal article" date="2019" name="Sci. Rep.">
        <title>Draft genome of Tanacetum cinerariifolium, the natural source of mosquito coil.</title>
        <authorList>
            <person name="Yamashiro T."/>
            <person name="Shiraishi A."/>
            <person name="Satake H."/>
            <person name="Nakayama K."/>
        </authorList>
    </citation>
    <scope>NUCLEOTIDE SEQUENCE</scope>
</reference>
<name>A0A6L2N0R6_TANCI</name>
<dbReference type="EMBL" id="BKCJ010007827">
    <property type="protein sequence ID" value="GEU79219.1"/>
    <property type="molecule type" value="Genomic_DNA"/>
</dbReference>
<protein>
    <submittedName>
        <fullName evidence="2">Putative Gag-polypeptide of LTR copia-type</fullName>
    </submittedName>
</protein>
<evidence type="ECO:0000313" key="2">
    <source>
        <dbReference type="EMBL" id="GEU79219.1"/>
    </source>
</evidence>
<gene>
    <name evidence="2" type="ORF">Tci_051197</name>
</gene>
<dbReference type="PANTHER" id="PTHR37610:SF38">
    <property type="entry name" value="RETROTRANSPOSON COPIA-LIKE N-TERMINAL DOMAIN-CONTAINING PROTEIN"/>
    <property type="match status" value="1"/>
</dbReference>
<proteinExistence type="predicted"/>
<organism evidence="2">
    <name type="scientific">Tanacetum cinerariifolium</name>
    <name type="common">Dalmatian daisy</name>
    <name type="synonym">Chrysanthemum cinerariifolium</name>
    <dbReference type="NCBI Taxonomy" id="118510"/>
    <lineage>
        <taxon>Eukaryota</taxon>
        <taxon>Viridiplantae</taxon>
        <taxon>Streptophyta</taxon>
        <taxon>Embryophyta</taxon>
        <taxon>Tracheophyta</taxon>
        <taxon>Spermatophyta</taxon>
        <taxon>Magnoliopsida</taxon>
        <taxon>eudicotyledons</taxon>
        <taxon>Gunneridae</taxon>
        <taxon>Pentapetalae</taxon>
        <taxon>asterids</taxon>
        <taxon>campanulids</taxon>
        <taxon>Asterales</taxon>
        <taxon>Asteraceae</taxon>
        <taxon>Asteroideae</taxon>
        <taxon>Anthemideae</taxon>
        <taxon>Anthemidinae</taxon>
        <taxon>Tanacetum</taxon>
    </lineage>
</organism>
<feature type="region of interest" description="Disordered" evidence="1">
    <location>
        <begin position="198"/>
        <end position="217"/>
    </location>
</feature>
<dbReference type="AlphaFoldDB" id="A0A6L2N0R6"/>
<sequence length="343" mass="38397">MSGADDLGSDLAIQLANLLQNNVNQQPQNSKLFDNLKLNSQNYALWTRMIRVAIGERSKTLPSHLTKNPQEQTNQNYETWEQEDLIVFSWLIQNIEPVLSGNLTKYSTAKELWDALVDPLPTVEAAYATVRKEAAYQNTLGATNNEPHGIATGLIAEETEEVGFVTKGYAGTTARRNGGQGKEQCDTLSWLRYTSEESFPNQNTTSTGAQEQSSPNISATEDTVLKLNIRGVQEHEEPTITEVGKPTLIEVLEKYVLPARLNRGIHPKRYTPEKTFRSSKYPIANIARGNLSKEANAFFASLYSEEASSNVEQALKSEKWKNAMDVEMDALMRNGIWDKWILP</sequence>
<dbReference type="PANTHER" id="PTHR37610">
    <property type="entry name" value="CCHC-TYPE DOMAIN-CONTAINING PROTEIN"/>
    <property type="match status" value="1"/>
</dbReference>
<evidence type="ECO:0000256" key="1">
    <source>
        <dbReference type="SAM" id="MobiDB-lite"/>
    </source>
</evidence>
<comment type="caution">
    <text evidence="2">The sequence shown here is derived from an EMBL/GenBank/DDBJ whole genome shotgun (WGS) entry which is preliminary data.</text>
</comment>